<evidence type="ECO:0000313" key="6">
    <source>
        <dbReference type="Proteomes" id="UP001501074"/>
    </source>
</evidence>
<name>A0ABP6ZHM1_9ACTN</name>
<dbReference type="SMART" id="SM00354">
    <property type="entry name" value="HTH_LACI"/>
    <property type="match status" value="1"/>
</dbReference>
<sequence>MRDVAAVAGVSLKTVSRVVNGEPGVSSTLGRRVREAIDELDFRPNIGARSLRRAGGRTATVGLLLEDVSNPFSSALQRAVEDVAIPRGVMVFTASLDEDPQRERELTRAFSARRADGLIIAPASNDQSYLESELRAGTAIVCIDREAKRLDVDSVLTTNVAGAAAGMQHLLDHGHRRIAFLGDRADITTAQQRYEGYTEALTAAGIPVDTSIVLSDLTSQALAQAAAIQLLKQPDPPTAVFAAQNLVTIGVARALRQMKREHTVALVGFDDFPLADLLDPGITVVAQDPTAIGRLAATVLFDRIGGNEGPPETHVVPTRLIARGSGEIRPPDPA</sequence>
<dbReference type="EMBL" id="BAAAZO010000003">
    <property type="protein sequence ID" value="GAA3606484.1"/>
    <property type="molecule type" value="Genomic_DNA"/>
</dbReference>
<dbReference type="PROSITE" id="PS50932">
    <property type="entry name" value="HTH_LACI_2"/>
    <property type="match status" value="1"/>
</dbReference>
<evidence type="ECO:0000256" key="1">
    <source>
        <dbReference type="ARBA" id="ARBA00023015"/>
    </source>
</evidence>
<dbReference type="InterPro" id="IPR028082">
    <property type="entry name" value="Peripla_BP_I"/>
</dbReference>
<dbReference type="PROSITE" id="PS00356">
    <property type="entry name" value="HTH_LACI_1"/>
    <property type="match status" value="1"/>
</dbReference>
<evidence type="ECO:0000313" key="5">
    <source>
        <dbReference type="EMBL" id="GAA3606484.1"/>
    </source>
</evidence>
<dbReference type="PANTHER" id="PTHR30146">
    <property type="entry name" value="LACI-RELATED TRANSCRIPTIONAL REPRESSOR"/>
    <property type="match status" value="1"/>
</dbReference>
<protein>
    <submittedName>
        <fullName evidence="5">LacI family DNA-binding transcriptional regulator</fullName>
    </submittedName>
</protein>
<evidence type="ECO:0000259" key="4">
    <source>
        <dbReference type="PROSITE" id="PS50932"/>
    </source>
</evidence>
<dbReference type="Pfam" id="PF13377">
    <property type="entry name" value="Peripla_BP_3"/>
    <property type="match status" value="1"/>
</dbReference>
<organism evidence="5 6">
    <name type="scientific">Kineosporia mesophila</name>
    <dbReference type="NCBI Taxonomy" id="566012"/>
    <lineage>
        <taxon>Bacteria</taxon>
        <taxon>Bacillati</taxon>
        <taxon>Actinomycetota</taxon>
        <taxon>Actinomycetes</taxon>
        <taxon>Kineosporiales</taxon>
        <taxon>Kineosporiaceae</taxon>
        <taxon>Kineosporia</taxon>
    </lineage>
</organism>
<dbReference type="InterPro" id="IPR010982">
    <property type="entry name" value="Lambda_DNA-bd_dom_sf"/>
</dbReference>
<dbReference type="Gene3D" id="3.40.50.2300">
    <property type="match status" value="2"/>
</dbReference>
<gene>
    <name evidence="5" type="ORF">GCM10022223_22990</name>
</gene>
<dbReference type="Gene3D" id="1.10.260.40">
    <property type="entry name" value="lambda repressor-like DNA-binding domains"/>
    <property type="match status" value="1"/>
</dbReference>
<keyword evidence="1" id="KW-0805">Transcription regulation</keyword>
<dbReference type="PANTHER" id="PTHR30146:SF109">
    <property type="entry name" value="HTH-TYPE TRANSCRIPTIONAL REGULATOR GALS"/>
    <property type="match status" value="1"/>
</dbReference>
<feature type="domain" description="HTH lacI-type" evidence="4">
    <location>
        <begin position="1"/>
        <end position="53"/>
    </location>
</feature>
<dbReference type="Proteomes" id="UP001501074">
    <property type="component" value="Unassembled WGS sequence"/>
</dbReference>
<dbReference type="InterPro" id="IPR000843">
    <property type="entry name" value="HTH_LacI"/>
</dbReference>
<proteinExistence type="predicted"/>
<keyword evidence="6" id="KW-1185">Reference proteome</keyword>
<dbReference type="SUPFAM" id="SSF47413">
    <property type="entry name" value="lambda repressor-like DNA-binding domains"/>
    <property type="match status" value="1"/>
</dbReference>
<dbReference type="CDD" id="cd06267">
    <property type="entry name" value="PBP1_LacI_sugar_binding-like"/>
    <property type="match status" value="1"/>
</dbReference>
<dbReference type="SUPFAM" id="SSF53822">
    <property type="entry name" value="Periplasmic binding protein-like I"/>
    <property type="match status" value="1"/>
</dbReference>
<dbReference type="CDD" id="cd01392">
    <property type="entry name" value="HTH_LacI"/>
    <property type="match status" value="1"/>
</dbReference>
<evidence type="ECO:0000256" key="3">
    <source>
        <dbReference type="ARBA" id="ARBA00023163"/>
    </source>
</evidence>
<dbReference type="InterPro" id="IPR046335">
    <property type="entry name" value="LacI/GalR-like_sensor"/>
</dbReference>
<dbReference type="GO" id="GO:0003677">
    <property type="term" value="F:DNA binding"/>
    <property type="evidence" value="ECO:0007669"/>
    <property type="project" value="UniProtKB-KW"/>
</dbReference>
<dbReference type="RefSeq" id="WP_231483305.1">
    <property type="nucleotide sequence ID" value="NZ_BAAAZO010000003.1"/>
</dbReference>
<comment type="caution">
    <text evidence="5">The sequence shown here is derived from an EMBL/GenBank/DDBJ whole genome shotgun (WGS) entry which is preliminary data.</text>
</comment>
<accession>A0ABP6ZHM1</accession>
<keyword evidence="2 5" id="KW-0238">DNA-binding</keyword>
<reference evidence="6" key="1">
    <citation type="journal article" date="2019" name="Int. J. Syst. Evol. Microbiol.">
        <title>The Global Catalogue of Microorganisms (GCM) 10K type strain sequencing project: providing services to taxonomists for standard genome sequencing and annotation.</title>
        <authorList>
            <consortium name="The Broad Institute Genomics Platform"/>
            <consortium name="The Broad Institute Genome Sequencing Center for Infectious Disease"/>
            <person name="Wu L."/>
            <person name="Ma J."/>
        </authorList>
    </citation>
    <scope>NUCLEOTIDE SEQUENCE [LARGE SCALE GENOMIC DNA]</scope>
    <source>
        <strain evidence="6">JCM 16902</strain>
    </source>
</reference>
<evidence type="ECO:0000256" key="2">
    <source>
        <dbReference type="ARBA" id="ARBA00023125"/>
    </source>
</evidence>
<keyword evidence="3" id="KW-0804">Transcription</keyword>
<dbReference type="Pfam" id="PF00356">
    <property type="entry name" value="LacI"/>
    <property type="match status" value="1"/>
</dbReference>